<dbReference type="EMBL" id="HACA01006582">
    <property type="protein sequence ID" value="CDW23943.1"/>
    <property type="molecule type" value="Transcribed_RNA"/>
</dbReference>
<dbReference type="SMART" id="SM00222">
    <property type="entry name" value="Sec7"/>
    <property type="match status" value="1"/>
</dbReference>
<evidence type="ECO:0000313" key="3">
    <source>
        <dbReference type="EMBL" id="CDW23943.1"/>
    </source>
</evidence>
<dbReference type="OrthoDB" id="430364at2759"/>
<dbReference type="Proteomes" id="UP000675881">
    <property type="component" value="Chromosome 3"/>
</dbReference>
<dbReference type="Pfam" id="PF12937">
    <property type="entry name" value="F-box-like"/>
    <property type="match status" value="1"/>
</dbReference>
<accession>A0A0K2TD60</accession>
<reference evidence="2" key="2">
    <citation type="submission" date="2021-02" db="EMBL/GenBank/DDBJ databases">
        <authorList>
            <person name="Bekaert M."/>
        </authorList>
    </citation>
    <scope>NUCLEOTIDE SEQUENCE</scope>
    <source>
        <strain evidence="2">IoA-00</strain>
    </source>
</reference>
<protein>
    <submittedName>
        <fullName evidence="2">FBXO8</fullName>
    </submittedName>
    <submittedName>
        <fullName evidence="3">Fbox protein 8 [Danio rerio]</fullName>
    </submittedName>
</protein>
<dbReference type="InterPro" id="IPR023394">
    <property type="entry name" value="Sec7_C_sf"/>
</dbReference>
<sequence>MGQSLMKIPPPPPLGVIEEEEEDNVRDLNELPPEIVVNVLGNLNATDLSLAGCVWQEYASDEILWYGLCRQEWSYTSIYEKRNPSILSAKKLYLLLDEGTLTFNSDFQKGMDYFFAHGLLKDNTEDIAQFFNGSHLLSKSEMKKYLQKCTDVTDRLVYLQNFSSQSLPNALRKFFSKLEAPDDRGRYLQQLLNTFSRRFCQCNPKLGYSVDFVYVSCYSLILLSVDLSSPHVKNKMSKREFIRNTRNAVGNDRPLSTGDEIFGEMYDNVFLRGHVSCGSQQIHHNKMQFVPGYLAIFL</sequence>
<dbReference type="SUPFAM" id="SSF48425">
    <property type="entry name" value="Sec7 domain"/>
    <property type="match status" value="1"/>
</dbReference>
<evidence type="ECO:0000313" key="4">
    <source>
        <dbReference type="Proteomes" id="UP000675881"/>
    </source>
</evidence>
<dbReference type="Gene3D" id="1.20.1280.50">
    <property type="match status" value="1"/>
</dbReference>
<dbReference type="PANTHER" id="PTHR10663">
    <property type="entry name" value="GUANYL-NUCLEOTIDE EXCHANGE FACTOR"/>
    <property type="match status" value="1"/>
</dbReference>
<dbReference type="InterPro" id="IPR036047">
    <property type="entry name" value="F-box-like_dom_sf"/>
</dbReference>
<dbReference type="AlphaFoldDB" id="A0A0K2TD60"/>
<dbReference type="Pfam" id="PF01369">
    <property type="entry name" value="Sec7"/>
    <property type="match status" value="1"/>
</dbReference>
<dbReference type="InterPro" id="IPR048003">
    <property type="entry name" value="FBXO8_F-box"/>
</dbReference>
<dbReference type="GO" id="GO:0005085">
    <property type="term" value="F:guanyl-nucleotide exchange factor activity"/>
    <property type="evidence" value="ECO:0007669"/>
    <property type="project" value="InterPro"/>
</dbReference>
<evidence type="ECO:0000313" key="2">
    <source>
        <dbReference type="EMBL" id="CAF2899549.1"/>
    </source>
</evidence>
<dbReference type="PANTHER" id="PTHR10663:SF372">
    <property type="entry name" value="F-BOX ONLY PROTEIN 8"/>
    <property type="match status" value="1"/>
</dbReference>
<reference evidence="3" key="1">
    <citation type="submission" date="2014-05" db="EMBL/GenBank/DDBJ databases">
        <authorList>
            <person name="Chronopoulou M."/>
        </authorList>
    </citation>
    <scope>NUCLEOTIDE SEQUENCE</scope>
    <source>
        <tissue evidence="3">Whole organism</tissue>
    </source>
</reference>
<dbReference type="Gene3D" id="1.10.220.20">
    <property type="match status" value="1"/>
</dbReference>
<dbReference type="CDD" id="cd22088">
    <property type="entry name" value="F-box_FBXO8"/>
    <property type="match status" value="1"/>
</dbReference>
<feature type="domain" description="SEC7" evidence="1">
    <location>
        <begin position="85"/>
        <end position="272"/>
    </location>
</feature>
<dbReference type="SUPFAM" id="SSF81383">
    <property type="entry name" value="F-box domain"/>
    <property type="match status" value="1"/>
</dbReference>
<proteinExistence type="predicted"/>
<keyword evidence="4" id="KW-1185">Reference proteome</keyword>
<dbReference type="InterPro" id="IPR001810">
    <property type="entry name" value="F-box_dom"/>
</dbReference>
<name>A0A0K2TD60_LEPSM</name>
<dbReference type="InterPro" id="IPR035999">
    <property type="entry name" value="Sec7_dom_sf"/>
</dbReference>
<dbReference type="InterPro" id="IPR000904">
    <property type="entry name" value="Sec7_dom"/>
</dbReference>
<organism evidence="3">
    <name type="scientific">Lepeophtheirus salmonis</name>
    <name type="common">Salmon louse</name>
    <name type="synonym">Caligus salmonis</name>
    <dbReference type="NCBI Taxonomy" id="72036"/>
    <lineage>
        <taxon>Eukaryota</taxon>
        <taxon>Metazoa</taxon>
        <taxon>Ecdysozoa</taxon>
        <taxon>Arthropoda</taxon>
        <taxon>Crustacea</taxon>
        <taxon>Multicrustacea</taxon>
        <taxon>Hexanauplia</taxon>
        <taxon>Copepoda</taxon>
        <taxon>Siphonostomatoida</taxon>
        <taxon>Caligidae</taxon>
        <taxon>Lepeophtheirus</taxon>
    </lineage>
</organism>
<evidence type="ECO:0000259" key="1">
    <source>
        <dbReference type="PROSITE" id="PS50190"/>
    </source>
</evidence>
<dbReference type="EMBL" id="HG994582">
    <property type="protein sequence ID" value="CAF2899549.1"/>
    <property type="molecule type" value="Genomic_DNA"/>
</dbReference>
<dbReference type="GO" id="GO:0032012">
    <property type="term" value="P:regulation of ARF protein signal transduction"/>
    <property type="evidence" value="ECO:0007669"/>
    <property type="project" value="InterPro"/>
</dbReference>
<gene>
    <name evidence="3" type="primary">fbxo8</name>
    <name evidence="2" type="ORF">LSAA_7985</name>
</gene>
<dbReference type="Gene3D" id="1.10.1000.11">
    <property type="entry name" value="Arf Nucleotide-binding Site Opener,domain 2"/>
    <property type="match status" value="1"/>
</dbReference>
<dbReference type="PROSITE" id="PS50190">
    <property type="entry name" value="SEC7"/>
    <property type="match status" value="1"/>
</dbReference>